<organism evidence="2">
    <name type="scientific">mine drainage metagenome</name>
    <dbReference type="NCBI Taxonomy" id="410659"/>
    <lineage>
        <taxon>unclassified sequences</taxon>
        <taxon>metagenomes</taxon>
        <taxon>ecological metagenomes</taxon>
    </lineage>
</organism>
<comment type="caution">
    <text evidence="2">The sequence shown here is derived from an EMBL/GenBank/DDBJ whole genome shotgun (WGS) entry which is preliminary data.</text>
</comment>
<dbReference type="PANTHER" id="PTHR44749:SF1">
    <property type="entry name" value="TETRATRICOPEPTIDE-LIKE HELICAL DOMAIN-CONTAINING PROTEIN"/>
    <property type="match status" value="1"/>
</dbReference>
<dbReference type="NCBIfam" id="TIGR02521">
    <property type="entry name" value="type_IV_pilW"/>
    <property type="match status" value="1"/>
</dbReference>
<dbReference type="PROSITE" id="PS51257">
    <property type="entry name" value="PROKAR_LIPOPROTEIN"/>
    <property type="match status" value="1"/>
</dbReference>
<reference evidence="2" key="1">
    <citation type="submission" date="2016-10" db="EMBL/GenBank/DDBJ databases">
        <title>Sequence of Gallionella enrichment culture.</title>
        <authorList>
            <person name="Poehlein A."/>
            <person name="Muehling M."/>
            <person name="Daniel R."/>
        </authorList>
    </citation>
    <scope>NUCLEOTIDE SEQUENCE</scope>
</reference>
<protein>
    <submittedName>
        <fullName evidence="2">Lipoprotein NlpI</fullName>
    </submittedName>
</protein>
<dbReference type="InterPro" id="IPR019734">
    <property type="entry name" value="TPR_rpt"/>
</dbReference>
<dbReference type="AlphaFoldDB" id="A0A1J5PTV2"/>
<proteinExistence type="predicted"/>
<dbReference type="SUPFAM" id="SSF48452">
    <property type="entry name" value="TPR-like"/>
    <property type="match status" value="1"/>
</dbReference>
<dbReference type="PROSITE" id="PS50005">
    <property type="entry name" value="TPR"/>
    <property type="match status" value="2"/>
</dbReference>
<keyword evidence="2" id="KW-0449">Lipoprotein</keyword>
<dbReference type="SMART" id="SM00028">
    <property type="entry name" value="TPR"/>
    <property type="match status" value="4"/>
</dbReference>
<dbReference type="Gene3D" id="1.25.40.10">
    <property type="entry name" value="Tetratricopeptide repeat domain"/>
    <property type="match status" value="1"/>
</dbReference>
<dbReference type="PANTHER" id="PTHR44749">
    <property type="entry name" value="SUPPRESSOR OF RPS4-RLD 1"/>
    <property type="match status" value="1"/>
</dbReference>
<dbReference type="InterPro" id="IPR011990">
    <property type="entry name" value="TPR-like_helical_dom_sf"/>
</dbReference>
<dbReference type="GO" id="GO:0045892">
    <property type="term" value="P:negative regulation of DNA-templated transcription"/>
    <property type="evidence" value="ECO:0007669"/>
    <property type="project" value="InterPro"/>
</dbReference>
<name>A0A1J5PTV2_9ZZZZ</name>
<dbReference type="Pfam" id="PF13414">
    <property type="entry name" value="TPR_11"/>
    <property type="match status" value="1"/>
</dbReference>
<evidence type="ECO:0000256" key="1">
    <source>
        <dbReference type="SAM" id="MobiDB-lite"/>
    </source>
</evidence>
<dbReference type="InterPro" id="IPR013360">
    <property type="entry name" value="Pilus_4_PilW"/>
</dbReference>
<dbReference type="InterPro" id="IPR044650">
    <property type="entry name" value="SRFR1-like"/>
</dbReference>
<evidence type="ECO:0000313" key="2">
    <source>
        <dbReference type="EMBL" id="OIQ74897.1"/>
    </source>
</evidence>
<gene>
    <name evidence="2" type="ORF">GALL_434420</name>
</gene>
<feature type="region of interest" description="Disordered" evidence="1">
    <location>
        <begin position="33"/>
        <end position="56"/>
    </location>
</feature>
<sequence>MNRRSLMRIDIFFSMLVLCGWLALSGCASKPGASQSVGARGSDLVTESDESPQRKRASTHVMLARGYFEEGKTTIALDEIKQAIAIDPAYADALSLRGLIYMRLNDYPIAEDSFNVALSLRPNDSNILHNMGWMKCQVGHYAQATRFFTQALANPLYGERAKTYMAQGLCQIKAGLLAQAESSLVKSYEYDASNPVTGYNLAQVLYQKKEYVRAQFYIRRINNTELANAETLWLGIKIERHLANEQAMKQLATQLMKRFAQSSQAAAYQRGAFDD</sequence>
<accession>A0A1J5PTV2</accession>
<dbReference type="EMBL" id="MLJW01002346">
    <property type="protein sequence ID" value="OIQ74897.1"/>
    <property type="molecule type" value="Genomic_DNA"/>
</dbReference>